<keyword evidence="2" id="KW-0812">Transmembrane</keyword>
<proteinExistence type="predicted"/>
<dbReference type="AlphaFoldDB" id="A0A370BM04"/>
<dbReference type="EMBL" id="KZ851937">
    <property type="protein sequence ID" value="RDH16623.1"/>
    <property type="molecule type" value="Genomic_DNA"/>
</dbReference>
<evidence type="ECO:0000313" key="3">
    <source>
        <dbReference type="EMBL" id="RDH16623.1"/>
    </source>
</evidence>
<dbReference type="VEuPathDB" id="FungiDB:M747DRAFT_298609"/>
<evidence type="ECO:0000313" key="4">
    <source>
        <dbReference type="Proteomes" id="UP000253845"/>
    </source>
</evidence>
<feature type="region of interest" description="Disordered" evidence="1">
    <location>
        <begin position="165"/>
        <end position="217"/>
    </location>
</feature>
<name>A0A370BM04_ASPNG</name>
<sequence length="217" mass="24637">MNSARPSLRHLAQAVPALRPAGAFHIPTTQLHYRLQSTSSRSIPRFAQTSIWTSMIPKFIRNRGAKETKPYKPKSKEWNPASFYIIIFILIGSQAIRMIALKNDYAAYTRSTDAKIRLLREVIEKVNNGEKVDVEKLLGTGDEAKEREWEEVLREIEAEDSLWHRKAAASEAQQEQVEEPKQSIMKSIIKEPAVPAEGPRDQGLPADSPSKKKLNFF</sequence>
<reference evidence="3 4" key="1">
    <citation type="submission" date="2018-07" db="EMBL/GenBank/DDBJ databases">
        <title>Section-level genome sequencing of Aspergillus section Nigri to investigate inter- and intra-species variation.</title>
        <authorList>
            <consortium name="DOE Joint Genome Institute"/>
            <person name="Vesth T.C."/>
            <person name="Nybo J.L."/>
            <person name="Theobald S."/>
            <person name="Frisvad J.C."/>
            <person name="Larsen T.O."/>
            <person name="Nielsen K.F."/>
            <person name="Hoof J.B."/>
            <person name="Brandl J."/>
            <person name="Salamov A."/>
            <person name="Riley R."/>
            <person name="Gladden J.M."/>
            <person name="Phatale P."/>
            <person name="Nielsen M.T."/>
            <person name="Lyhne E.K."/>
            <person name="Kogle M.E."/>
            <person name="Strasser K."/>
            <person name="McDonnell E."/>
            <person name="Barry K."/>
            <person name="Clum A."/>
            <person name="Chen C."/>
            <person name="Nolan M."/>
            <person name="Sandor L."/>
            <person name="Kuo A."/>
            <person name="Lipzen A."/>
            <person name="Hainaut M."/>
            <person name="Drula E."/>
            <person name="Tsang A."/>
            <person name="Magnuson J.K."/>
            <person name="Henrissat B."/>
            <person name="Wiebenga A."/>
            <person name="Simmons B.A."/>
            <person name="Makela M.R."/>
            <person name="De vries R.P."/>
            <person name="Grigoriev I.V."/>
            <person name="Mortensen U.H."/>
            <person name="Baker S.E."/>
            <person name="Andersen M.R."/>
        </authorList>
    </citation>
    <scope>NUCLEOTIDE SEQUENCE [LARGE SCALE GENOMIC DNA]</scope>
    <source>
        <strain evidence="3 4">ATCC 13496</strain>
    </source>
</reference>
<keyword evidence="2" id="KW-0472">Membrane</keyword>
<protein>
    <submittedName>
        <fullName evidence="3">Uncharacterized protein</fullName>
    </submittedName>
</protein>
<dbReference type="Proteomes" id="UP000253845">
    <property type="component" value="Unassembled WGS sequence"/>
</dbReference>
<dbReference type="InterPro" id="IPR035213">
    <property type="entry name" value="DUF5321"/>
</dbReference>
<gene>
    <name evidence="3" type="ORF">M747DRAFT_298609</name>
</gene>
<feature type="transmembrane region" description="Helical" evidence="2">
    <location>
        <begin position="81"/>
        <end position="100"/>
    </location>
</feature>
<accession>A0A370BM04</accession>
<organism evidence="3 4">
    <name type="scientific">Aspergillus niger ATCC 13496</name>
    <dbReference type="NCBI Taxonomy" id="1353008"/>
    <lineage>
        <taxon>Eukaryota</taxon>
        <taxon>Fungi</taxon>
        <taxon>Dikarya</taxon>
        <taxon>Ascomycota</taxon>
        <taxon>Pezizomycotina</taxon>
        <taxon>Eurotiomycetes</taxon>
        <taxon>Eurotiomycetidae</taxon>
        <taxon>Eurotiales</taxon>
        <taxon>Aspergillaceae</taxon>
        <taxon>Aspergillus</taxon>
        <taxon>Aspergillus subgen. Circumdati</taxon>
    </lineage>
</organism>
<keyword evidence="2" id="KW-1133">Transmembrane helix</keyword>
<dbReference type="Pfam" id="PF17254">
    <property type="entry name" value="DUF5321"/>
    <property type="match status" value="1"/>
</dbReference>
<evidence type="ECO:0000256" key="2">
    <source>
        <dbReference type="SAM" id="Phobius"/>
    </source>
</evidence>
<evidence type="ECO:0000256" key="1">
    <source>
        <dbReference type="SAM" id="MobiDB-lite"/>
    </source>
</evidence>